<evidence type="ECO:0000256" key="7">
    <source>
        <dbReference type="SAM" id="Phobius"/>
    </source>
</evidence>
<feature type="transmembrane region" description="Helical" evidence="7">
    <location>
        <begin position="6"/>
        <end position="23"/>
    </location>
</feature>
<gene>
    <name evidence="8" type="ORF">KCV87_08020</name>
</gene>
<name>A0AA45L991_9PSEU</name>
<accession>A0AA45L991</accession>
<proteinExistence type="inferred from homology"/>
<evidence type="ECO:0000256" key="4">
    <source>
        <dbReference type="ARBA" id="ARBA00022692"/>
    </source>
</evidence>
<evidence type="ECO:0000256" key="2">
    <source>
        <dbReference type="ARBA" id="ARBA00011006"/>
    </source>
</evidence>
<comment type="subcellular location">
    <subcellularLocation>
        <location evidence="1">Cell membrane</location>
        <topology evidence="1">Multi-pass membrane protein</topology>
    </subcellularLocation>
</comment>
<sequence>MGFSSFVGALFVGLVIGVLGRLIRPGKQDIPIWLTIVVGILAAFLGTLVADAAGIGDTRGFDWIEFLIQLALSVVGVGIAAGAYGRRSLH</sequence>
<dbReference type="InterPro" id="IPR007341">
    <property type="entry name" value="Transgly_assoc"/>
</dbReference>
<dbReference type="AlphaFoldDB" id="A0AA45L991"/>
<feature type="transmembrane region" description="Helical" evidence="7">
    <location>
        <begin position="66"/>
        <end position="85"/>
    </location>
</feature>
<dbReference type="Proteomes" id="UP000677152">
    <property type="component" value="Chromosome"/>
</dbReference>
<dbReference type="EMBL" id="CP073249">
    <property type="protein sequence ID" value="QUF05999.1"/>
    <property type="molecule type" value="Genomic_DNA"/>
</dbReference>
<evidence type="ECO:0000256" key="6">
    <source>
        <dbReference type="ARBA" id="ARBA00023136"/>
    </source>
</evidence>
<evidence type="ECO:0000313" key="9">
    <source>
        <dbReference type="Proteomes" id="UP000677152"/>
    </source>
</evidence>
<feature type="transmembrane region" description="Helical" evidence="7">
    <location>
        <begin position="30"/>
        <end position="54"/>
    </location>
</feature>
<evidence type="ECO:0000256" key="3">
    <source>
        <dbReference type="ARBA" id="ARBA00022475"/>
    </source>
</evidence>
<dbReference type="GO" id="GO:0005886">
    <property type="term" value="C:plasma membrane"/>
    <property type="evidence" value="ECO:0007669"/>
    <property type="project" value="UniProtKB-SubCell"/>
</dbReference>
<dbReference type="PANTHER" id="PTHR33884:SF3">
    <property type="entry name" value="UPF0410 PROTEIN YMGE"/>
    <property type="match status" value="1"/>
</dbReference>
<keyword evidence="5 7" id="KW-1133">Transmembrane helix</keyword>
<organism evidence="8 9">
    <name type="scientific">Actinosynnema pretiosum subsp. pretiosum</name>
    <dbReference type="NCBI Taxonomy" id="103721"/>
    <lineage>
        <taxon>Bacteria</taxon>
        <taxon>Bacillati</taxon>
        <taxon>Actinomycetota</taxon>
        <taxon>Actinomycetes</taxon>
        <taxon>Pseudonocardiales</taxon>
        <taxon>Pseudonocardiaceae</taxon>
        <taxon>Actinosynnema</taxon>
    </lineage>
</organism>
<evidence type="ECO:0000313" key="8">
    <source>
        <dbReference type="EMBL" id="QUF05999.1"/>
    </source>
</evidence>
<dbReference type="PANTHER" id="PTHR33884">
    <property type="entry name" value="UPF0410 PROTEIN YMGE"/>
    <property type="match status" value="1"/>
</dbReference>
<reference evidence="8" key="1">
    <citation type="submission" date="2021-04" db="EMBL/GenBank/DDBJ databases">
        <title>Genomic sequence of Actinosynnema pretiosum subsp. pretiosum ATCC 31280 (C-14919).</title>
        <authorList>
            <person name="Bai L."/>
            <person name="Wang X."/>
            <person name="Xiao Y."/>
        </authorList>
    </citation>
    <scope>NUCLEOTIDE SEQUENCE</scope>
    <source>
        <strain evidence="8">ATCC 31280</strain>
    </source>
</reference>
<keyword evidence="6 7" id="KW-0472">Membrane</keyword>
<comment type="similarity">
    <text evidence="2">Belongs to the UPF0410 family.</text>
</comment>
<evidence type="ECO:0000256" key="1">
    <source>
        <dbReference type="ARBA" id="ARBA00004651"/>
    </source>
</evidence>
<keyword evidence="4 7" id="KW-0812">Transmembrane</keyword>
<evidence type="ECO:0000256" key="5">
    <source>
        <dbReference type="ARBA" id="ARBA00022989"/>
    </source>
</evidence>
<protein>
    <submittedName>
        <fullName evidence="8">GlsB/YeaQ/YmgE family stress response membrane protein</fullName>
    </submittedName>
</protein>
<keyword evidence="3" id="KW-1003">Cell membrane</keyword>